<keyword evidence="1" id="KW-0732">Signal</keyword>
<feature type="domain" description="CHRD" evidence="2">
    <location>
        <begin position="246"/>
        <end position="375"/>
    </location>
</feature>
<feature type="chain" id="PRO_5031294301" description="CHRD domain-containing protein" evidence="1">
    <location>
        <begin position="27"/>
        <end position="391"/>
    </location>
</feature>
<proteinExistence type="predicted"/>
<dbReference type="AlphaFoldDB" id="A0A7S2N484"/>
<dbReference type="EMBL" id="HBGV01019683">
    <property type="protein sequence ID" value="CAD9519181.1"/>
    <property type="molecule type" value="Transcribed_RNA"/>
</dbReference>
<sequence>MTTGNMVTIIHVICLLYFTVFECVCGSNHSSRELYFDKTKGPLAILQSPLPRNNRFSTGERIFLFGRGFGFGGLLGKDSLKFEVILQPQGLVIFEAQGGWHHIFAPDQWSGGAHFNFGLRWLEVRFTVTDMGNPNPKRRTSTKKVDLFPRLSEKQVLTIPEDLKVTRNGVPWDGTPDKRVDKGTFSLWDGSVMHLGVPTQPQIYKDGKAYVFKSWSDGGAKERNVSFSDEPIITATFEQTDIDWEECLRFDSYLDGKKEVPPNEAEGNCTGLLKLNRTEDSFFYRIRCDGLSRRPNAAHIHQGKVGKNGDVVVRLELTGLTTGHVAEGYIRAADIGDDKFNNLIYLFFEDSAYFNIHTRTIPTGEVRGQIIPPSGCLEAGNENGRNLTTSF</sequence>
<gene>
    <name evidence="3" type="ORF">HTAM1171_LOCUS12239</name>
</gene>
<dbReference type="SMART" id="SM00754">
    <property type="entry name" value="CHRD"/>
    <property type="match status" value="1"/>
</dbReference>
<dbReference type="InterPro" id="IPR010895">
    <property type="entry name" value="CHRD"/>
</dbReference>
<evidence type="ECO:0000259" key="2">
    <source>
        <dbReference type="PROSITE" id="PS50933"/>
    </source>
</evidence>
<accession>A0A7S2N484</accession>
<evidence type="ECO:0000313" key="3">
    <source>
        <dbReference type="EMBL" id="CAD9519181.1"/>
    </source>
</evidence>
<feature type="signal peptide" evidence="1">
    <location>
        <begin position="1"/>
        <end position="26"/>
    </location>
</feature>
<reference evidence="3" key="1">
    <citation type="submission" date="2021-01" db="EMBL/GenBank/DDBJ databases">
        <authorList>
            <person name="Corre E."/>
            <person name="Pelletier E."/>
            <person name="Niang G."/>
            <person name="Scheremetjew M."/>
            <person name="Finn R."/>
            <person name="Kale V."/>
            <person name="Holt S."/>
            <person name="Cochrane G."/>
            <person name="Meng A."/>
            <person name="Brown T."/>
            <person name="Cohen L."/>
        </authorList>
    </citation>
    <scope>NUCLEOTIDE SEQUENCE</scope>
    <source>
        <strain evidence="3">CCMP826</strain>
    </source>
</reference>
<evidence type="ECO:0000256" key="1">
    <source>
        <dbReference type="SAM" id="SignalP"/>
    </source>
</evidence>
<name>A0A7S2N484_9STRA</name>
<dbReference type="PROSITE" id="PS50933">
    <property type="entry name" value="CHRD"/>
    <property type="match status" value="1"/>
</dbReference>
<protein>
    <recommendedName>
        <fullName evidence="2">CHRD domain-containing protein</fullName>
    </recommendedName>
</protein>
<organism evidence="3">
    <name type="scientific">Helicotheca tamesis</name>
    <dbReference type="NCBI Taxonomy" id="374047"/>
    <lineage>
        <taxon>Eukaryota</taxon>
        <taxon>Sar</taxon>
        <taxon>Stramenopiles</taxon>
        <taxon>Ochrophyta</taxon>
        <taxon>Bacillariophyta</taxon>
        <taxon>Mediophyceae</taxon>
        <taxon>Lithodesmiophycidae</taxon>
        <taxon>Lithodesmiales</taxon>
        <taxon>Lithodesmiaceae</taxon>
        <taxon>Helicotheca</taxon>
    </lineage>
</organism>
<dbReference type="Pfam" id="PF07452">
    <property type="entry name" value="CHRD"/>
    <property type="match status" value="1"/>
</dbReference>